<evidence type="ECO:0000313" key="1">
    <source>
        <dbReference type="EMBL" id="CAD8213793.1"/>
    </source>
</evidence>
<proteinExistence type="predicted"/>
<name>A0A8S1YJP0_PAROT</name>
<accession>A0A8S1YJP0</accession>
<dbReference type="AlphaFoldDB" id="A0A8S1YJP0"/>
<dbReference type="OrthoDB" id="10568336at2759"/>
<organism evidence="1 2">
    <name type="scientific">Paramecium octaurelia</name>
    <dbReference type="NCBI Taxonomy" id="43137"/>
    <lineage>
        <taxon>Eukaryota</taxon>
        <taxon>Sar</taxon>
        <taxon>Alveolata</taxon>
        <taxon>Ciliophora</taxon>
        <taxon>Intramacronucleata</taxon>
        <taxon>Oligohymenophorea</taxon>
        <taxon>Peniculida</taxon>
        <taxon>Parameciidae</taxon>
        <taxon>Paramecium</taxon>
    </lineage>
</organism>
<evidence type="ECO:0000313" key="2">
    <source>
        <dbReference type="Proteomes" id="UP000683925"/>
    </source>
</evidence>
<keyword evidence="2" id="KW-1185">Reference proteome</keyword>
<comment type="caution">
    <text evidence="1">The sequence shown here is derived from an EMBL/GenBank/DDBJ whole genome shotgun (WGS) entry which is preliminary data.</text>
</comment>
<reference evidence="1" key="1">
    <citation type="submission" date="2021-01" db="EMBL/GenBank/DDBJ databases">
        <authorList>
            <consortium name="Genoscope - CEA"/>
            <person name="William W."/>
        </authorList>
    </citation>
    <scope>NUCLEOTIDE SEQUENCE</scope>
</reference>
<gene>
    <name evidence="1" type="ORF">POCTA_138.1.T1630089</name>
</gene>
<dbReference type="EMBL" id="CAJJDP010000166">
    <property type="protein sequence ID" value="CAD8213793.1"/>
    <property type="molecule type" value="Genomic_DNA"/>
</dbReference>
<sequence>MFFQHHLQQRTRGMLKSTLSKLGETHKKLKFYIQQLRLKGLDFTEGKFKIGCAFHSNEPQMKSNQRIASNHFVSSQQSFDNVSIDYSQHNKVGEEKDVFHLLKN</sequence>
<dbReference type="Proteomes" id="UP000683925">
    <property type="component" value="Unassembled WGS sequence"/>
</dbReference>
<protein>
    <submittedName>
        <fullName evidence="1">Uncharacterized protein</fullName>
    </submittedName>
</protein>